<dbReference type="GeneID" id="40088141"/>
<dbReference type="KEGG" id="vg:40088141"/>
<evidence type="ECO:0000313" key="2">
    <source>
        <dbReference type="Proteomes" id="UP000223025"/>
    </source>
</evidence>
<sequence length="147" mass="17116">MKITHRKKYIYAKIPEKYIEAITKQQANHLSTMIGTEKFYIIFLKPDTSETRVYVSHSWNDSSVSEKINNEELSEYVTSAHRLIKSHLRNEDFEIGVGFFNFNISVDDAYGDIDDYRKNTIIDGLTIYDSKLLGLEDLKLARELSKK</sequence>
<dbReference type="Proteomes" id="UP000223025">
    <property type="component" value="Segment"/>
</dbReference>
<name>A0A2L0UZG4_9CAUD</name>
<evidence type="ECO:0000313" key="1">
    <source>
        <dbReference type="EMBL" id="AUZ94927.1"/>
    </source>
</evidence>
<accession>A0A2L0UZG4</accession>
<dbReference type="EMBL" id="MF403008">
    <property type="protein sequence ID" value="AUZ94927.1"/>
    <property type="molecule type" value="Genomic_DNA"/>
</dbReference>
<proteinExistence type="predicted"/>
<dbReference type="RefSeq" id="YP_009611803.1">
    <property type="nucleotide sequence ID" value="NC_042013.1"/>
</dbReference>
<keyword evidence="2" id="KW-1185">Reference proteome</keyword>
<organism evidence="1 2">
    <name type="scientific">Agrobacterium phage Atu_ph07</name>
    <dbReference type="NCBI Taxonomy" id="2024264"/>
    <lineage>
        <taxon>Viruses</taxon>
        <taxon>Duplodnaviria</taxon>
        <taxon>Heunggongvirae</taxon>
        <taxon>Uroviricota</taxon>
        <taxon>Caudoviricetes</taxon>
        <taxon>Polybotosvirus</taxon>
        <taxon>Polybotosvirus Atuph07</taxon>
    </lineage>
</organism>
<reference evidence="1 2" key="1">
    <citation type="submission" date="2017-06" db="EMBL/GenBank/DDBJ databases">
        <authorList>
            <person name="Kim H.J."/>
            <person name="Triplett B.A."/>
        </authorList>
    </citation>
    <scope>NUCLEOTIDE SEQUENCE [LARGE SCALE GENOMIC DNA]</scope>
</reference>
<protein>
    <submittedName>
        <fullName evidence="1">Uncharacterized protein</fullName>
    </submittedName>
</protein>